<protein>
    <submittedName>
        <fullName evidence="2">Acetyltransferase (GNAT) family protein</fullName>
    </submittedName>
</protein>
<reference evidence="3" key="1">
    <citation type="submission" date="2017-04" db="EMBL/GenBank/DDBJ databases">
        <authorList>
            <person name="Varghese N."/>
            <person name="Submissions S."/>
        </authorList>
    </citation>
    <scope>NUCLEOTIDE SEQUENCE [LARGE SCALE GENOMIC DNA]</scope>
    <source>
        <strain evidence="3">VKM Ac-2510</strain>
    </source>
</reference>
<dbReference type="InterPro" id="IPR016181">
    <property type="entry name" value="Acyl_CoA_acyltransferase"/>
</dbReference>
<dbReference type="Proteomes" id="UP000193244">
    <property type="component" value="Unassembled WGS sequence"/>
</dbReference>
<keyword evidence="2" id="KW-0808">Transferase</keyword>
<evidence type="ECO:0000259" key="1">
    <source>
        <dbReference type="PROSITE" id="PS51186"/>
    </source>
</evidence>
<dbReference type="OrthoDB" id="3216107at2"/>
<dbReference type="Gene3D" id="3.40.630.30">
    <property type="match status" value="1"/>
</dbReference>
<dbReference type="InterPro" id="IPR053144">
    <property type="entry name" value="Acetyltransferase_Butenolide"/>
</dbReference>
<dbReference type="CDD" id="cd04301">
    <property type="entry name" value="NAT_SF"/>
    <property type="match status" value="1"/>
</dbReference>
<dbReference type="PANTHER" id="PTHR43233">
    <property type="entry name" value="FAMILY N-ACETYLTRANSFERASE, PUTATIVE (AFU_ORTHOLOGUE AFUA_6G03350)-RELATED"/>
    <property type="match status" value="1"/>
</dbReference>
<accession>A0A1X7JP16</accession>
<evidence type="ECO:0000313" key="2">
    <source>
        <dbReference type="EMBL" id="SMG29841.1"/>
    </source>
</evidence>
<name>A0A1X7JP16_9MICO</name>
<dbReference type="InterPro" id="IPR000182">
    <property type="entry name" value="GNAT_dom"/>
</dbReference>
<dbReference type="AlphaFoldDB" id="A0A1X7JP16"/>
<dbReference type="Pfam" id="PF00583">
    <property type="entry name" value="Acetyltransf_1"/>
    <property type="match status" value="1"/>
</dbReference>
<keyword evidence="3" id="KW-1185">Reference proteome</keyword>
<dbReference type="PANTHER" id="PTHR43233:SF1">
    <property type="entry name" value="FAMILY N-ACETYLTRANSFERASE, PUTATIVE (AFU_ORTHOLOGUE AFUA_6G03350)-RELATED"/>
    <property type="match status" value="1"/>
</dbReference>
<dbReference type="GO" id="GO:0016747">
    <property type="term" value="F:acyltransferase activity, transferring groups other than amino-acyl groups"/>
    <property type="evidence" value="ECO:0007669"/>
    <property type="project" value="InterPro"/>
</dbReference>
<dbReference type="PROSITE" id="PS51186">
    <property type="entry name" value="GNAT"/>
    <property type="match status" value="1"/>
</dbReference>
<organism evidence="2 3">
    <name type="scientific">Agreia pratensis</name>
    <dbReference type="NCBI Taxonomy" id="150121"/>
    <lineage>
        <taxon>Bacteria</taxon>
        <taxon>Bacillati</taxon>
        <taxon>Actinomycetota</taxon>
        <taxon>Actinomycetes</taxon>
        <taxon>Micrococcales</taxon>
        <taxon>Microbacteriaceae</taxon>
        <taxon>Agreia</taxon>
    </lineage>
</organism>
<gene>
    <name evidence="2" type="ORF">SAMN06296010_1635</name>
</gene>
<proteinExistence type="predicted"/>
<sequence>MGSAEEFTVTTDLARIDLDTVHHWLSRNAFWALGRSRQTVQAAAEGSMNFGVFDSRGSLCAYARVVTDSATFAWLCDVYVDPRRRGLGIGRLLAGAVVDALVPMNLKRIMLSTLDAHGLYEQVGFVAFPDPEKLMVLGPLLPG</sequence>
<dbReference type="STRING" id="150121.SAMN06296010_1635"/>
<dbReference type="RefSeq" id="WP_085484762.1">
    <property type="nucleotide sequence ID" value="NZ_FXAY01000002.1"/>
</dbReference>
<feature type="domain" description="N-acetyltransferase" evidence="1">
    <location>
        <begin position="8"/>
        <end position="142"/>
    </location>
</feature>
<evidence type="ECO:0000313" key="3">
    <source>
        <dbReference type="Proteomes" id="UP000193244"/>
    </source>
</evidence>
<dbReference type="EMBL" id="FXAY01000002">
    <property type="protein sequence ID" value="SMG29841.1"/>
    <property type="molecule type" value="Genomic_DNA"/>
</dbReference>
<dbReference type="SUPFAM" id="SSF55729">
    <property type="entry name" value="Acyl-CoA N-acyltransferases (Nat)"/>
    <property type="match status" value="1"/>
</dbReference>